<comment type="caution">
    <text evidence="1">The sequence shown here is derived from an EMBL/GenBank/DDBJ whole genome shotgun (WGS) entry which is preliminary data.</text>
</comment>
<dbReference type="Gene3D" id="2.170.270.10">
    <property type="entry name" value="SET domain"/>
    <property type="match status" value="1"/>
</dbReference>
<sequence>MDQPLNLLIEMKEAGHKGQGMFAKVDIPRGTRVIAEPPLLNLPLNDDGDLDSKQIPARF</sequence>
<dbReference type="EMBL" id="JAQIZZ010000006">
    <property type="protein sequence ID" value="KAJ5538644.1"/>
    <property type="molecule type" value="Genomic_DNA"/>
</dbReference>
<dbReference type="AlphaFoldDB" id="A0AAD6CWC4"/>
<keyword evidence="2" id="KW-1185">Reference proteome</keyword>
<proteinExistence type="predicted"/>
<dbReference type="SUPFAM" id="SSF82199">
    <property type="entry name" value="SET domain"/>
    <property type="match status" value="1"/>
</dbReference>
<gene>
    <name evidence="1" type="ORF">N7494_008123</name>
</gene>
<evidence type="ECO:0000313" key="2">
    <source>
        <dbReference type="Proteomes" id="UP001220324"/>
    </source>
</evidence>
<protein>
    <submittedName>
        <fullName evidence="1">Uncharacterized protein</fullName>
    </submittedName>
</protein>
<accession>A0AAD6CWC4</accession>
<reference evidence="1 2" key="1">
    <citation type="journal article" date="2023" name="IMA Fungus">
        <title>Comparative genomic study of the Penicillium genus elucidates a diverse pangenome and 15 lateral gene transfer events.</title>
        <authorList>
            <person name="Petersen C."/>
            <person name="Sorensen T."/>
            <person name="Nielsen M.R."/>
            <person name="Sondergaard T.E."/>
            <person name="Sorensen J.L."/>
            <person name="Fitzpatrick D.A."/>
            <person name="Frisvad J.C."/>
            <person name="Nielsen K.L."/>
        </authorList>
    </citation>
    <scope>NUCLEOTIDE SEQUENCE [LARGE SCALE GENOMIC DNA]</scope>
    <source>
        <strain evidence="1 2">IBT 35679</strain>
    </source>
</reference>
<evidence type="ECO:0000313" key="1">
    <source>
        <dbReference type="EMBL" id="KAJ5538644.1"/>
    </source>
</evidence>
<name>A0AAD6CWC4_9EURO</name>
<dbReference type="Proteomes" id="UP001220324">
    <property type="component" value="Unassembled WGS sequence"/>
</dbReference>
<organism evidence="1 2">
    <name type="scientific">Penicillium frequentans</name>
    <dbReference type="NCBI Taxonomy" id="3151616"/>
    <lineage>
        <taxon>Eukaryota</taxon>
        <taxon>Fungi</taxon>
        <taxon>Dikarya</taxon>
        <taxon>Ascomycota</taxon>
        <taxon>Pezizomycotina</taxon>
        <taxon>Eurotiomycetes</taxon>
        <taxon>Eurotiomycetidae</taxon>
        <taxon>Eurotiales</taxon>
        <taxon>Aspergillaceae</taxon>
        <taxon>Penicillium</taxon>
    </lineage>
</organism>
<dbReference type="InterPro" id="IPR046341">
    <property type="entry name" value="SET_dom_sf"/>
</dbReference>